<dbReference type="EMBL" id="JARKHS020034746">
    <property type="protein sequence ID" value="KAK8757849.1"/>
    <property type="molecule type" value="Genomic_DNA"/>
</dbReference>
<evidence type="ECO:0000313" key="1">
    <source>
        <dbReference type="EMBL" id="KAK8757849.1"/>
    </source>
</evidence>
<feature type="non-terminal residue" evidence="1">
    <location>
        <position position="1"/>
    </location>
</feature>
<dbReference type="AlphaFoldDB" id="A0AAQ4D5V9"/>
<dbReference type="Proteomes" id="UP001321473">
    <property type="component" value="Unassembled WGS sequence"/>
</dbReference>
<accession>A0AAQ4D5V9</accession>
<reference evidence="1 2" key="1">
    <citation type="journal article" date="2023" name="Arcadia Sci">
        <title>De novo assembly of a long-read Amblyomma americanum tick genome.</title>
        <authorList>
            <person name="Chou S."/>
            <person name="Poskanzer K.E."/>
            <person name="Rollins M."/>
            <person name="Thuy-Boun P.S."/>
        </authorList>
    </citation>
    <scope>NUCLEOTIDE SEQUENCE [LARGE SCALE GENOMIC DNA]</scope>
    <source>
        <strain evidence="1">F_SG_1</strain>
        <tissue evidence="1">Salivary glands</tissue>
    </source>
</reference>
<organism evidence="1 2">
    <name type="scientific">Amblyomma americanum</name>
    <name type="common">Lone star tick</name>
    <dbReference type="NCBI Taxonomy" id="6943"/>
    <lineage>
        <taxon>Eukaryota</taxon>
        <taxon>Metazoa</taxon>
        <taxon>Ecdysozoa</taxon>
        <taxon>Arthropoda</taxon>
        <taxon>Chelicerata</taxon>
        <taxon>Arachnida</taxon>
        <taxon>Acari</taxon>
        <taxon>Parasitiformes</taxon>
        <taxon>Ixodida</taxon>
        <taxon>Ixodoidea</taxon>
        <taxon>Ixodidae</taxon>
        <taxon>Amblyomminae</taxon>
        <taxon>Amblyomma</taxon>
    </lineage>
</organism>
<gene>
    <name evidence="1" type="ORF">V5799_004521</name>
</gene>
<comment type="caution">
    <text evidence="1">The sequence shown here is derived from an EMBL/GenBank/DDBJ whole genome shotgun (WGS) entry which is preliminary data.</text>
</comment>
<keyword evidence="2" id="KW-1185">Reference proteome</keyword>
<name>A0AAQ4D5V9_AMBAM</name>
<protein>
    <submittedName>
        <fullName evidence="1">Uncharacterized protein</fullName>
    </submittedName>
</protein>
<evidence type="ECO:0000313" key="2">
    <source>
        <dbReference type="Proteomes" id="UP001321473"/>
    </source>
</evidence>
<proteinExistence type="predicted"/>
<sequence>PAQLALNGPFRKVARAPYATIAKQAGNCERGCRAGSAGAVVRYGRRATAGTTTNHS</sequence>